<feature type="compositionally biased region" description="Low complexity" evidence="1">
    <location>
        <begin position="85"/>
        <end position="94"/>
    </location>
</feature>
<keyword evidence="3" id="KW-1185">Reference proteome</keyword>
<evidence type="ECO:0000256" key="1">
    <source>
        <dbReference type="SAM" id="MobiDB-lite"/>
    </source>
</evidence>
<organism evidence="2 3">
    <name type="scientific">Puccinia triticina</name>
    <dbReference type="NCBI Taxonomy" id="208348"/>
    <lineage>
        <taxon>Eukaryota</taxon>
        <taxon>Fungi</taxon>
        <taxon>Dikarya</taxon>
        <taxon>Basidiomycota</taxon>
        <taxon>Pucciniomycotina</taxon>
        <taxon>Pucciniomycetes</taxon>
        <taxon>Pucciniales</taxon>
        <taxon>Pucciniaceae</taxon>
        <taxon>Puccinia</taxon>
    </lineage>
</organism>
<feature type="region of interest" description="Disordered" evidence="1">
    <location>
        <begin position="62"/>
        <end position="121"/>
    </location>
</feature>
<feature type="compositionally biased region" description="Pro residues" evidence="1">
    <location>
        <begin position="110"/>
        <end position="121"/>
    </location>
</feature>
<dbReference type="RefSeq" id="XP_053022337.1">
    <property type="nucleotide sequence ID" value="XM_053171125.1"/>
</dbReference>
<dbReference type="Proteomes" id="UP001164743">
    <property type="component" value="Chromosome 7A"/>
</dbReference>
<evidence type="ECO:0000313" key="3">
    <source>
        <dbReference type="Proteomes" id="UP001164743"/>
    </source>
</evidence>
<reference evidence="2" key="1">
    <citation type="submission" date="2022-10" db="EMBL/GenBank/DDBJ databases">
        <title>Puccinia triticina Genome sequencing and assembly.</title>
        <authorList>
            <person name="Li C."/>
        </authorList>
    </citation>
    <scope>NUCLEOTIDE SEQUENCE</scope>
    <source>
        <strain evidence="2">Pt15</strain>
    </source>
</reference>
<proteinExistence type="predicted"/>
<accession>A0ABY7CQP3</accession>
<sequence>MAASPSQIFSGPEFIQKRRLRLARVRRAIDFKAKQDEPERVSKPCALAPALKGAEKSPALLDNAVSLSGINPPSPEDTPSPYPQLPRSSTSPTSAPLPPPLRRPRSRPLEPSPFRPLPPPSPALFRPIVLNLLPDLPPELRDIQLDEYMTRDEE</sequence>
<evidence type="ECO:0000313" key="2">
    <source>
        <dbReference type="EMBL" id="WAQ86782.1"/>
    </source>
</evidence>
<feature type="compositionally biased region" description="Pro residues" evidence="1">
    <location>
        <begin position="72"/>
        <end position="84"/>
    </location>
</feature>
<gene>
    <name evidence="2" type="ORF">PtA15_7A511</name>
</gene>
<name>A0ABY7CQP3_9BASI</name>
<dbReference type="GeneID" id="77812020"/>
<dbReference type="EMBL" id="CP110427">
    <property type="protein sequence ID" value="WAQ86782.1"/>
    <property type="molecule type" value="Genomic_DNA"/>
</dbReference>
<protein>
    <submittedName>
        <fullName evidence="2">Uncharacterized protein</fullName>
    </submittedName>
</protein>